<feature type="transmembrane region" description="Helical" evidence="1">
    <location>
        <begin position="330"/>
        <end position="352"/>
    </location>
</feature>
<sequence length="414" mass="43793">MTPYNVTINSQTANLVYKPYKDGDLSGGWNLTYTLVPDGAAPETTANGTSYHRTTFPGASMALTFTGTDIYLYGNASAGSYSVAVDGGTATQGANDVPQGGLLDAVTSLSYGNHSVTLTSTGTNEVAFQYADVTIGIPGTPELETILAITATNARSSGDLTGLGRGFNPFFSFANPGWNFPNEFEFMYSNPAGNAISIVPRVSAITSSSSVKFTLANTSAFLILGPLNDNHGIFQVTMIPDGDTNNQIVQTGNGSSFLSDPQQILFWHSGMDETIAYVIEVTNTANDAPQSQNFFSLGIRALVTVSSTTSSAPETVTAVSANSKILSNGAVAGITLGAVAMVLGVITALTFLCRRSYNRIHVGPFETNDTPLQQQTNRPDLQIQDQIQSQVYVEDTSTLPPVYTEYGNNFAYSG</sequence>
<keyword evidence="1" id="KW-1133">Transmembrane helix</keyword>
<gene>
    <name evidence="2" type="ORF">BT96DRAFT_856728</name>
</gene>
<dbReference type="Proteomes" id="UP000799118">
    <property type="component" value="Unassembled WGS sequence"/>
</dbReference>
<evidence type="ECO:0000256" key="1">
    <source>
        <dbReference type="SAM" id="Phobius"/>
    </source>
</evidence>
<evidence type="ECO:0000313" key="3">
    <source>
        <dbReference type="Proteomes" id="UP000799118"/>
    </source>
</evidence>
<organism evidence="2 3">
    <name type="scientific">Gymnopus androsaceus JB14</name>
    <dbReference type="NCBI Taxonomy" id="1447944"/>
    <lineage>
        <taxon>Eukaryota</taxon>
        <taxon>Fungi</taxon>
        <taxon>Dikarya</taxon>
        <taxon>Basidiomycota</taxon>
        <taxon>Agaricomycotina</taxon>
        <taxon>Agaricomycetes</taxon>
        <taxon>Agaricomycetidae</taxon>
        <taxon>Agaricales</taxon>
        <taxon>Marasmiineae</taxon>
        <taxon>Omphalotaceae</taxon>
        <taxon>Gymnopus</taxon>
    </lineage>
</organism>
<accession>A0A6A4HRX0</accession>
<dbReference type="EMBL" id="ML769449">
    <property type="protein sequence ID" value="KAE9401139.1"/>
    <property type="molecule type" value="Genomic_DNA"/>
</dbReference>
<reference evidence="2" key="1">
    <citation type="journal article" date="2019" name="Environ. Microbiol.">
        <title>Fungal ecological strategies reflected in gene transcription - a case study of two litter decomposers.</title>
        <authorList>
            <person name="Barbi F."/>
            <person name="Kohler A."/>
            <person name="Barry K."/>
            <person name="Baskaran P."/>
            <person name="Daum C."/>
            <person name="Fauchery L."/>
            <person name="Ihrmark K."/>
            <person name="Kuo A."/>
            <person name="LaButti K."/>
            <person name="Lipzen A."/>
            <person name="Morin E."/>
            <person name="Grigoriev I.V."/>
            <person name="Henrissat B."/>
            <person name="Lindahl B."/>
            <person name="Martin F."/>
        </authorList>
    </citation>
    <scope>NUCLEOTIDE SEQUENCE</scope>
    <source>
        <strain evidence="2">JB14</strain>
    </source>
</reference>
<dbReference type="AlphaFoldDB" id="A0A6A4HRX0"/>
<name>A0A6A4HRX0_9AGAR</name>
<evidence type="ECO:0000313" key="2">
    <source>
        <dbReference type="EMBL" id="KAE9401139.1"/>
    </source>
</evidence>
<protein>
    <submittedName>
        <fullName evidence="2">Uncharacterized protein</fullName>
    </submittedName>
</protein>
<keyword evidence="1" id="KW-0472">Membrane</keyword>
<keyword evidence="3" id="KW-1185">Reference proteome</keyword>
<keyword evidence="1" id="KW-0812">Transmembrane</keyword>
<proteinExistence type="predicted"/>
<dbReference type="Gene3D" id="2.60.120.260">
    <property type="entry name" value="Galactose-binding domain-like"/>
    <property type="match status" value="1"/>
</dbReference>
<dbReference type="OrthoDB" id="2576334at2759"/>